<feature type="region of interest" description="Disordered" evidence="1">
    <location>
        <begin position="62"/>
        <end position="93"/>
    </location>
</feature>
<accession>A0ABS5BT12</accession>
<reference evidence="2 3" key="1">
    <citation type="submission" date="2021-04" db="EMBL/GenBank/DDBJ databases">
        <authorList>
            <person name="Ivanova A."/>
        </authorList>
    </citation>
    <scope>NUCLEOTIDE SEQUENCE [LARGE SCALE GENOMIC DNA]</scope>
    <source>
        <strain evidence="2 3">G18</strain>
    </source>
</reference>
<comment type="caution">
    <text evidence="2">The sequence shown here is derived from an EMBL/GenBank/DDBJ whole genome shotgun (WGS) entry which is preliminary data.</text>
</comment>
<name>A0ABS5BT12_9BACT</name>
<protein>
    <submittedName>
        <fullName evidence="2">Uncharacterized protein</fullName>
    </submittedName>
</protein>
<gene>
    <name evidence="2" type="ORF">J8F10_16495</name>
</gene>
<dbReference type="EMBL" id="JAGKQQ010000001">
    <property type="protein sequence ID" value="MBP3956872.1"/>
    <property type="molecule type" value="Genomic_DNA"/>
</dbReference>
<evidence type="ECO:0000256" key="1">
    <source>
        <dbReference type="SAM" id="MobiDB-lite"/>
    </source>
</evidence>
<evidence type="ECO:0000313" key="3">
    <source>
        <dbReference type="Proteomes" id="UP000676565"/>
    </source>
</evidence>
<keyword evidence="3" id="KW-1185">Reference proteome</keyword>
<organism evidence="2 3">
    <name type="scientific">Gemmata palustris</name>
    <dbReference type="NCBI Taxonomy" id="2822762"/>
    <lineage>
        <taxon>Bacteria</taxon>
        <taxon>Pseudomonadati</taxon>
        <taxon>Planctomycetota</taxon>
        <taxon>Planctomycetia</taxon>
        <taxon>Gemmatales</taxon>
        <taxon>Gemmataceae</taxon>
        <taxon>Gemmata</taxon>
    </lineage>
</organism>
<dbReference type="Proteomes" id="UP000676565">
    <property type="component" value="Unassembled WGS sequence"/>
</dbReference>
<proteinExistence type="predicted"/>
<evidence type="ECO:0000313" key="2">
    <source>
        <dbReference type="EMBL" id="MBP3956872.1"/>
    </source>
</evidence>
<feature type="compositionally biased region" description="Pro residues" evidence="1">
    <location>
        <begin position="71"/>
        <end position="81"/>
    </location>
</feature>
<sequence length="93" mass="9931">MWHLFGSLVDRVKVLLAVRAVQELEAEALSAGAGRSAGLRRLAAGCAAEGLPEVAEDLRRRAEELERATAPPAPAPGPLPVALPSRESRRRSR</sequence>
<dbReference type="RefSeq" id="WP_210655405.1">
    <property type="nucleotide sequence ID" value="NZ_JAGKQQ010000001.1"/>
</dbReference>